<feature type="region of interest" description="Disordered" evidence="10">
    <location>
        <begin position="476"/>
        <end position="516"/>
    </location>
</feature>
<evidence type="ECO:0000313" key="12">
    <source>
        <dbReference type="EMBL" id="KAK0147817.1"/>
    </source>
</evidence>
<dbReference type="InterPro" id="IPR036236">
    <property type="entry name" value="Znf_C2H2_sf"/>
</dbReference>
<dbReference type="InterPro" id="IPR012337">
    <property type="entry name" value="RNaseH-like_sf"/>
</dbReference>
<keyword evidence="13" id="KW-1185">Reference proteome</keyword>
<dbReference type="Pfam" id="PF02892">
    <property type="entry name" value="zf-BED"/>
    <property type="match status" value="1"/>
</dbReference>
<organism evidence="12 13">
    <name type="scientific">Merluccius polli</name>
    <name type="common">Benguela hake</name>
    <name type="synonym">Merluccius cadenati</name>
    <dbReference type="NCBI Taxonomy" id="89951"/>
    <lineage>
        <taxon>Eukaryota</taxon>
        <taxon>Metazoa</taxon>
        <taxon>Chordata</taxon>
        <taxon>Craniata</taxon>
        <taxon>Vertebrata</taxon>
        <taxon>Euteleostomi</taxon>
        <taxon>Actinopterygii</taxon>
        <taxon>Neopterygii</taxon>
        <taxon>Teleostei</taxon>
        <taxon>Neoteleostei</taxon>
        <taxon>Acanthomorphata</taxon>
        <taxon>Zeiogadaria</taxon>
        <taxon>Gadariae</taxon>
        <taxon>Gadiformes</taxon>
        <taxon>Gadoidei</taxon>
        <taxon>Merlucciidae</taxon>
        <taxon>Merluccius</taxon>
    </lineage>
</organism>
<keyword evidence="8" id="KW-0539">Nucleus</keyword>
<dbReference type="Gene3D" id="1.10.10.1070">
    <property type="entry name" value="Zinc finger, BED domain-containing"/>
    <property type="match status" value="1"/>
</dbReference>
<evidence type="ECO:0000259" key="11">
    <source>
        <dbReference type="PROSITE" id="PS50808"/>
    </source>
</evidence>
<evidence type="ECO:0000313" key="13">
    <source>
        <dbReference type="Proteomes" id="UP001174136"/>
    </source>
</evidence>
<keyword evidence="3 9" id="KW-0863">Zinc-finger</keyword>
<dbReference type="Proteomes" id="UP001174136">
    <property type="component" value="Unassembled WGS sequence"/>
</dbReference>
<evidence type="ECO:0000256" key="4">
    <source>
        <dbReference type="ARBA" id="ARBA00022833"/>
    </source>
</evidence>
<dbReference type="Pfam" id="PF05699">
    <property type="entry name" value="Dimer_Tnp_hAT"/>
    <property type="match status" value="1"/>
</dbReference>
<feature type="domain" description="BED-type" evidence="11">
    <location>
        <begin position="11"/>
        <end position="68"/>
    </location>
</feature>
<evidence type="ECO:0000256" key="3">
    <source>
        <dbReference type="ARBA" id="ARBA00022771"/>
    </source>
</evidence>
<gene>
    <name evidence="12" type="primary">ZBED1_27</name>
    <name evidence="12" type="ORF">N1851_012507</name>
</gene>
<dbReference type="InterPro" id="IPR003656">
    <property type="entry name" value="Znf_BED"/>
</dbReference>
<keyword evidence="4" id="KW-0862">Zinc</keyword>
<comment type="subcellular location">
    <subcellularLocation>
        <location evidence="1">Nucleus</location>
    </subcellularLocation>
</comment>
<keyword evidence="2" id="KW-0479">Metal-binding</keyword>
<evidence type="ECO:0000256" key="1">
    <source>
        <dbReference type="ARBA" id="ARBA00004123"/>
    </source>
</evidence>
<dbReference type="SUPFAM" id="SSF53098">
    <property type="entry name" value="Ribonuclease H-like"/>
    <property type="match status" value="1"/>
</dbReference>
<dbReference type="PROSITE" id="PS50808">
    <property type="entry name" value="ZF_BED"/>
    <property type="match status" value="1"/>
</dbReference>
<dbReference type="GO" id="GO:0046983">
    <property type="term" value="F:protein dimerization activity"/>
    <property type="evidence" value="ECO:0007669"/>
    <property type="project" value="InterPro"/>
</dbReference>
<dbReference type="InterPro" id="IPR008906">
    <property type="entry name" value="HATC_C_dom"/>
</dbReference>
<evidence type="ECO:0000256" key="9">
    <source>
        <dbReference type="PROSITE-ProRule" id="PRU00027"/>
    </source>
</evidence>
<proteinExistence type="predicted"/>
<accession>A0AA47P5W5</accession>
<dbReference type="GO" id="GO:0005634">
    <property type="term" value="C:nucleus"/>
    <property type="evidence" value="ECO:0007669"/>
    <property type="project" value="UniProtKB-SubCell"/>
</dbReference>
<dbReference type="EMBL" id="JAOPHQ010002280">
    <property type="protein sequence ID" value="KAK0147817.1"/>
    <property type="molecule type" value="Genomic_DNA"/>
</dbReference>
<dbReference type="InterPro" id="IPR052035">
    <property type="entry name" value="ZnF_BED_domain_contain"/>
</dbReference>
<evidence type="ECO:0000256" key="5">
    <source>
        <dbReference type="ARBA" id="ARBA00023015"/>
    </source>
</evidence>
<keyword evidence="7" id="KW-0804">Transcription</keyword>
<evidence type="ECO:0000256" key="10">
    <source>
        <dbReference type="SAM" id="MobiDB-lite"/>
    </source>
</evidence>
<name>A0AA47P5W5_MERPO</name>
<dbReference type="SUPFAM" id="SSF57667">
    <property type="entry name" value="beta-beta-alpha zinc fingers"/>
    <property type="match status" value="1"/>
</dbReference>
<dbReference type="PANTHER" id="PTHR46481">
    <property type="entry name" value="ZINC FINGER BED DOMAIN-CONTAINING PROTEIN 4"/>
    <property type="match status" value="1"/>
</dbReference>
<evidence type="ECO:0000256" key="8">
    <source>
        <dbReference type="ARBA" id="ARBA00023242"/>
    </source>
</evidence>
<dbReference type="AlphaFoldDB" id="A0AA47P5W5"/>
<dbReference type="PANTHER" id="PTHR46481:SF9">
    <property type="entry name" value="ZINC FINGER BED DOMAIN-CONTAINING PROTEIN 1-LIKE"/>
    <property type="match status" value="1"/>
</dbReference>
<sequence>MAESISPAPAAFRAEVWKYFGFHKGASGDIDRNLVVCRLCMAKVKYSGNTTNLRAHLARHHTEIQLALPEQQAKRDPSQLTLAQVQTQKLPATSTRATKITQSVVYFICKDMRPYSVVENEGFRSMVQTLEPRYVIPSRQYITDIAVPNLYKEVKTNVLECLGLAEKVGLTCDAWTSRATESYVTITVHHITDEWKLESCVLQTRAMYDSHTGENIAALLKEAVAEWQLDTKDPVLVTDNAANMHVAAELAGMSHIRCFAHSLNLASQKALKVPAVDRLLGRIRRVTAFFRRSTIASHQLKQKQDLLKLPKHKLITDVVTRWNSSYDMVDRFLEQQPAICAALLSTEVRRSEKDIFTLTEADITCAEAVLKALKPMKDATLVMSEESMPTVSIIAPLYAKLVRGTEEHLDDTQTIKSIKAAIATDLGKRYAGDEQDTLRMASALDPRFKDLPFLSEAEASDIYFRMTDAAVDHLTKQQNQGEVDSPMEETDRSEEVDQPNYEDGPVSTQSPSKRPRRSCALEDLLGSTFAWLHAAIPTCRYLDIDGGPPFASTKSNTVPKSARYTATAEVKRFREEPPLPLPDNPLSWWKVHEHEYPVLSKVAKRFLCIPGTSVSSERVFSSAGDIVTAQRSVLKSEHVDQLVFLHKNLKIK</sequence>
<keyword evidence="6" id="KW-0238">DNA-binding</keyword>
<keyword evidence="5" id="KW-0805">Transcription regulation</keyword>
<evidence type="ECO:0000256" key="2">
    <source>
        <dbReference type="ARBA" id="ARBA00022723"/>
    </source>
</evidence>
<dbReference type="SMART" id="SM00614">
    <property type="entry name" value="ZnF_BED"/>
    <property type="match status" value="1"/>
</dbReference>
<dbReference type="GO" id="GO:0008270">
    <property type="term" value="F:zinc ion binding"/>
    <property type="evidence" value="ECO:0007669"/>
    <property type="project" value="UniProtKB-KW"/>
</dbReference>
<protein>
    <submittedName>
        <fullName evidence="12">Zinc finger BED domain-containing protein 1</fullName>
    </submittedName>
</protein>
<reference evidence="12" key="1">
    <citation type="journal article" date="2023" name="Front. Mar. Sci.">
        <title>A new Merluccius polli reference genome to investigate the effects of global change in West African waters.</title>
        <authorList>
            <person name="Mateo J.L."/>
            <person name="Blanco-Fernandez C."/>
            <person name="Garcia-Vazquez E."/>
            <person name="Machado-Schiaffino G."/>
        </authorList>
    </citation>
    <scope>NUCLEOTIDE SEQUENCE</scope>
    <source>
        <strain evidence="12">C29</strain>
        <tissue evidence="12">Fin</tissue>
    </source>
</reference>
<dbReference type="GO" id="GO:0003677">
    <property type="term" value="F:DNA binding"/>
    <property type="evidence" value="ECO:0007669"/>
    <property type="project" value="UniProtKB-KW"/>
</dbReference>
<evidence type="ECO:0000256" key="6">
    <source>
        <dbReference type="ARBA" id="ARBA00023125"/>
    </source>
</evidence>
<comment type="caution">
    <text evidence="12">The sequence shown here is derived from an EMBL/GenBank/DDBJ whole genome shotgun (WGS) entry which is preliminary data.</text>
</comment>
<evidence type="ECO:0000256" key="7">
    <source>
        <dbReference type="ARBA" id="ARBA00023163"/>
    </source>
</evidence>
<dbReference type="SUPFAM" id="SSF140996">
    <property type="entry name" value="Hermes dimerisation domain"/>
    <property type="match status" value="1"/>
</dbReference>